<dbReference type="EMBL" id="JASJQH010000405">
    <property type="protein sequence ID" value="KAK9764564.1"/>
    <property type="molecule type" value="Genomic_DNA"/>
</dbReference>
<evidence type="ECO:0000313" key="3">
    <source>
        <dbReference type="Proteomes" id="UP001479436"/>
    </source>
</evidence>
<reference evidence="2 3" key="1">
    <citation type="submission" date="2023-04" db="EMBL/GenBank/DDBJ databases">
        <title>Genome of Basidiobolus ranarum AG-B5.</title>
        <authorList>
            <person name="Stajich J.E."/>
            <person name="Carter-House D."/>
            <person name="Gryganskyi A."/>
        </authorList>
    </citation>
    <scope>NUCLEOTIDE SEQUENCE [LARGE SCALE GENOMIC DNA]</scope>
    <source>
        <strain evidence="2 3">AG-B5</strain>
    </source>
</reference>
<organism evidence="2 3">
    <name type="scientific">Basidiobolus ranarum</name>
    <dbReference type="NCBI Taxonomy" id="34480"/>
    <lineage>
        <taxon>Eukaryota</taxon>
        <taxon>Fungi</taxon>
        <taxon>Fungi incertae sedis</taxon>
        <taxon>Zoopagomycota</taxon>
        <taxon>Entomophthoromycotina</taxon>
        <taxon>Basidiobolomycetes</taxon>
        <taxon>Basidiobolales</taxon>
        <taxon>Basidiobolaceae</taxon>
        <taxon>Basidiobolus</taxon>
    </lineage>
</organism>
<evidence type="ECO:0000313" key="2">
    <source>
        <dbReference type="EMBL" id="KAK9764564.1"/>
    </source>
</evidence>
<gene>
    <name evidence="2" type="ORF">K7432_007826</name>
</gene>
<evidence type="ECO:0000256" key="1">
    <source>
        <dbReference type="SAM" id="MobiDB-lite"/>
    </source>
</evidence>
<name>A0ABR2WSW3_9FUNG</name>
<comment type="caution">
    <text evidence="2">The sequence shown here is derived from an EMBL/GenBank/DDBJ whole genome shotgun (WGS) entry which is preliminary data.</text>
</comment>
<keyword evidence="3" id="KW-1185">Reference proteome</keyword>
<feature type="region of interest" description="Disordered" evidence="1">
    <location>
        <begin position="1"/>
        <end position="25"/>
    </location>
</feature>
<feature type="region of interest" description="Disordered" evidence="1">
    <location>
        <begin position="61"/>
        <end position="110"/>
    </location>
</feature>
<dbReference type="Proteomes" id="UP001479436">
    <property type="component" value="Unassembled WGS sequence"/>
</dbReference>
<proteinExistence type="predicted"/>
<sequence length="110" mass="12051">MNASSYHGHYESPAPNSKPERSTTTTISGLADKMKGSIQHGVGSLIGSKSLKREGEHNILQGDAKLKDQGLEPNIKAPTEYDDYVGSERNPDLRVYYTTGGRPDPIQYDD</sequence>
<protein>
    <submittedName>
        <fullName evidence="2">Uncharacterized protein</fullName>
    </submittedName>
</protein>
<accession>A0ABR2WSW3</accession>